<dbReference type="Pfam" id="PF01381">
    <property type="entry name" value="HTH_3"/>
    <property type="match status" value="1"/>
</dbReference>
<proteinExistence type="predicted"/>
<dbReference type="EMBL" id="NFEH01000133">
    <property type="protein sequence ID" value="OTZ65575.1"/>
    <property type="molecule type" value="Genomic_DNA"/>
</dbReference>
<sequence>MIYFKLNGLLKQLNYSRNQFAQISGVRPNTINDMCNGSTKRLELDTLTLILKALNKISEHPINISDVMEFRGEKL</sequence>
<gene>
    <name evidence="2" type="ORF">BK769_33235</name>
</gene>
<protein>
    <recommendedName>
        <fullName evidence="1">HTH cro/C1-type domain-containing protein</fullName>
    </recommendedName>
</protein>
<evidence type="ECO:0000313" key="2">
    <source>
        <dbReference type="EMBL" id="OTZ65575.1"/>
    </source>
</evidence>
<feature type="domain" description="HTH cro/C1-type" evidence="1">
    <location>
        <begin position="6"/>
        <end position="60"/>
    </location>
</feature>
<dbReference type="GO" id="GO:0003677">
    <property type="term" value="F:DNA binding"/>
    <property type="evidence" value="ECO:0007669"/>
    <property type="project" value="InterPro"/>
</dbReference>
<reference evidence="2 3" key="1">
    <citation type="submission" date="2016-10" db="EMBL/GenBank/DDBJ databases">
        <title>Comparative genomics of Bacillus thuringiensis reveals a path to pathogens against multiple invertebrate hosts.</title>
        <authorList>
            <person name="Zheng J."/>
            <person name="Gao Q."/>
            <person name="Liu H."/>
            <person name="Peng D."/>
            <person name="Ruan L."/>
            <person name="Sun M."/>
        </authorList>
    </citation>
    <scope>NUCLEOTIDE SEQUENCE [LARGE SCALE GENOMIC DNA]</scope>
    <source>
        <strain evidence="2">BGSC 4W1</strain>
    </source>
</reference>
<evidence type="ECO:0000313" key="3">
    <source>
        <dbReference type="Proteomes" id="UP000195087"/>
    </source>
</evidence>
<dbReference type="SMART" id="SM00530">
    <property type="entry name" value="HTH_XRE"/>
    <property type="match status" value="1"/>
</dbReference>
<dbReference type="Gene3D" id="1.10.260.40">
    <property type="entry name" value="lambda repressor-like DNA-binding domains"/>
    <property type="match status" value="1"/>
</dbReference>
<accession>A0A9X6JJY9</accession>
<dbReference type="PROSITE" id="PS50943">
    <property type="entry name" value="HTH_CROC1"/>
    <property type="match status" value="1"/>
</dbReference>
<dbReference type="InterPro" id="IPR010982">
    <property type="entry name" value="Lambda_DNA-bd_dom_sf"/>
</dbReference>
<dbReference type="Proteomes" id="UP000195087">
    <property type="component" value="Unassembled WGS sequence"/>
</dbReference>
<dbReference type="RefSeq" id="WP_086392827.1">
    <property type="nucleotide sequence ID" value="NZ_NFEH01000133.1"/>
</dbReference>
<dbReference type="CDD" id="cd00093">
    <property type="entry name" value="HTH_XRE"/>
    <property type="match status" value="1"/>
</dbReference>
<dbReference type="SUPFAM" id="SSF47413">
    <property type="entry name" value="lambda repressor-like DNA-binding domains"/>
    <property type="match status" value="1"/>
</dbReference>
<evidence type="ECO:0000259" key="1">
    <source>
        <dbReference type="PROSITE" id="PS50943"/>
    </source>
</evidence>
<organism evidence="2 3">
    <name type="scientific">Bacillus thuringiensis serovar kumamotoensis</name>
    <dbReference type="NCBI Taxonomy" id="132267"/>
    <lineage>
        <taxon>Bacteria</taxon>
        <taxon>Bacillati</taxon>
        <taxon>Bacillota</taxon>
        <taxon>Bacilli</taxon>
        <taxon>Bacillales</taxon>
        <taxon>Bacillaceae</taxon>
        <taxon>Bacillus</taxon>
        <taxon>Bacillus cereus group</taxon>
    </lineage>
</organism>
<dbReference type="AlphaFoldDB" id="A0A9X6JJY9"/>
<name>A0A9X6JJY9_BACUK</name>
<comment type="caution">
    <text evidence="2">The sequence shown here is derived from an EMBL/GenBank/DDBJ whole genome shotgun (WGS) entry which is preliminary data.</text>
</comment>
<dbReference type="InterPro" id="IPR001387">
    <property type="entry name" value="Cro/C1-type_HTH"/>
</dbReference>